<dbReference type="Ensembl" id="ENSPMAT00000005384.1">
    <property type="protein sequence ID" value="ENSPMAP00000005364.1"/>
    <property type="gene ID" value="ENSPMAG00000004877.1"/>
</dbReference>
<dbReference type="HOGENOM" id="CLU_038194_7_0_1"/>
<feature type="compositionally biased region" description="Acidic residues" evidence="11">
    <location>
        <begin position="298"/>
        <end position="321"/>
    </location>
</feature>
<dbReference type="PANTHER" id="PTHR11097">
    <property type="entry name" value="EXOSOME COMPLEX EXONUCLEASE RIBOSOMAL RNA PROCESSING PROTEIN"/>
    <property type="match status" value="1"/>
</dbReference>
<dbReference type="GO" id="GO:0034476">
    <property type="term" value="P:U5 snRNA 3'-end processing"/>
    <property type="evidence" value="ECO:0007669"/>
    <property type="project" value="TreeGrafter"/>
</dbReference>
<evidence type="ECO:0000256" key="6">
    <source>
        <dbReference type="ARBA" id="ARBA00022552"/>
    </source>
</evidence>
<keyword evidence="8" id="KW-0694">RNA-binding</keyword>
<evidence type="ECO:0000313" key="14">
    <source>
        <dbReference type="Ensembl" id="ENSPMAP00000005364.1"/>
    </source>
</evidence>
<feature type="region of interest" description="Disordered" evidence="11">
    <location>
        <begin position="296"/>
        <end position="395"/>
    </location>
</feature>
<evidence type="ECO:0000256" key="3">
    <source>
        <dbReference type="ARBA" id="ARBA00006678"/>
    </source>
</evidence>
<dbReference type="GO" id="GO:0035925">
    <property type="term" value="F:mRNA 3'-UTR AU-rich region binding"/>
    <property type="evidence" value="ECO:0007669"/>
    <property type="project" value="TreeGrafter"/>
</dbReference>
<dbReference type="CDD" id="cd11368">
    <property type="entry name" value="RNase_PH_RRP45"/>
    <property type="match status" value="1"/>
</dbReference>
<evidence type="ECO:0000256" key="10">
    <source>
        <dbReference type="ARBA" id="ARBA00032660"/>
    </source>
</evidence>
<dbReference type="Pfam" id="PF03725">
    <property type="entry name" value="RNase_PH_C"/>
    <property type="match status" value="1"/>
</dbReference>
<dbReference type="PANTHER" id="PTHR11097:SF14">
    <property type="entry name" value="EXOSOME COMPLEX COMPONENT RRP45"/>
    <property type="match status" value="1"/>
</dbReference>
<feature type="compositionally biased region" description="Basic residues" evidence="11">
    <location>
        <begin position="385"/>
        <end position="395"/>
    </location>
</feature>
<dbReference type="InterPro" id="IPR020568">
    <property type="entry name" value="Ribosomal_Su5_D2-typ_SF"/>
</dbReference>
<dbReference type="Gene3D" id="3.30.230.70">
    <property type="entry name" value="GHMP Kinase, N-terminal domain"/>
    <property type="match status" value="1"/>
</dbReference>
<dbReference type="FunFam" id="3.30.230.70:FF:000005">
    <property type="entry name" value="Exosome complex component RRP45"/>
    <property type="match status" value="1"/>
</dbReference>
<dbReference type="SUPFAM" id="SSF55666">
    <property type="entry name" value="Ribonuclease PH domain 2-like"/>
    <property type="match status" value="1"/>
</dbReference>
<dbReference type="InterPro" id="IPR036345">
    <property type="entry name" value="ExoRNase_PH_dom2_sf"/>
</dbReference>
<evidence type="ECO:0000256" key="7">
    <source>
        <dbReference type="ARBA" id="ARBA00022835"/>
    </source>
</evidence>
<dbReference type="Pfam" id="PF01138">
    <property type="entry name" value="RNase_PH"/>
    <property type="match status" value="1"/>
</dbReference>
<feature type="compositionally biased region" description="Polar residues" evidence="11">
    <location>
        <begin position="355"/>
        <end position="364"/>
    </location>
</feature>
<dbReference type="AlphaFoldDB" id="S4RJI1"/>
<dbReference type="GeneTree" id="ENSGT00950000183130"/>
<evidence type="ECO:0000256" key="2">
    <source>
        <dbReference type="ARBA" id="ARBA00004604"/>
    </source>
</evidence>
<name>S4RJI1_PETMA</name>
<evidence type="ECO:0000256" key="1">
    <source>
        <dbReference type="ARBA" id="ARBA00004496"/>
    </source>
</evidence>
<dbReference type="GO" id="GO:0016075">
    <property type="term" value="P:rRNA catabolic process"/>
    <property type="evidence" value="ECO:0007669"/>
    <property type="project" value="TreeGrafter"/>
</dbReference>
<evidence type="ECO:0000256" key="9">
    <source>
        <dbReference type="ARBA" id="ARBA00023242"/>
    </source>
</evidence>
<reference evidence="14" key="1">
    <citation type="submission" date="2025-08" db="UniProtKB">
        <authorList>
            <consortium name="Ensembl"/>
        </authorList>
    </citation>
    <scope>IDENTIFICATION</scope>
</reference>
<dbReference type="InterPro" id="IPR027408">
    <property type="entry name" value="PNPase/RNase_PH_dom_sf"/>
</dbReference>
<feature type="domain" description="Exoribonuclease phosphorolytic" evidence="12">
    <location>
        <begin position="2"/>
        <end position="110"/>
    </location>
</feature>
<sequence>RVLAQVSCELVAPKQNRPTDGILFVNLELSPMASPALEAGRQSEMGVELNRLLERCLRTSRCVDTESLCVIAGEKVWQIRADVHLLNHDGNVLDAATVAAVTALAHFRRPDVSVQGSEVTVYPPEERDPVPLSIHHMPMPVSFAFFEQGTYLLVDATELEERVMDGRLVIAMNKHGELCAVQSSGGIMLTQDQMLRCTKIANVKVGEITELIQRALKNDAQARKEGRKCGMAESLPTQRITALRAEEAVVSAEEAEEAEDRAREVVAQAEPAASVVSELKVWGHGTVQIGEGLHNAWAEDEEELESEDDKVDDEMPGEEGLADTGTELRDPASVQADKSLGSDDSEEDEVVILNPATTKTQGRAAQNAGARPKTGTAKMPAADKKKTKNKRKKNK</sequence>
<dbReference type="InterPro" id="IPR001247">
    <property type="entry name" value="ExoRNase_PH_dom1"/>
</dbReference>
<reference evidence="14" key="2">
    <citation type="submission" date="2025-09" db="UniProtKB">
        <authorList>
            <consortium name="Ensembl"/>
        </authorList>
    </citation>
    <scope>IDENTIFICATION</scope>
</reference>
<dbReference type="GO" id="GO:0000467">
    <property type="term" value="P:exonucleolytic trimming to generate mature 3'-end of 5.8S rRNA from tricistronic rRNA transcript (SSU-rRNA, 5.8S rRNA, LSU-rRNA)"/>
    <property type="evidence" value="ECO:0007669"/>
    <property type="project" value="TreeGrafter"/>
</dbReference>
<evidence type="ECO:0000259" key="13">
    <source>
        <dbReference type="Pfam" id="PF03725"/>
    </source>
</evidence>
<dbReference type="STRING" id="7757.ENSPMAP00000005364"/>
<dbReference type="InterPro" id="IPR015847">
    <property type="entry name" value="ExoRNase_PH_dom2"/>
</dbReference>
<dbReference type="GO" id="GO:0071028">
    <property type="term" value="P:nuclear mRNA surveillance"/>
    <property type="evidence" value="ECO:0007669"/>
    <property type="project" value="TreeGrafter"/>
</dbReference>
<proteinExistence type="inferred from homology"/>
<organism evidence="14">
    <name type="scientific">Petromyzon marinus</name>
    <name type="common">Sea lamprey</name>
    <dbReference type="NCBI Taxonomy" id="7757"/>
    <lineage>
        <taxon>Eukaryota</taxon>
        <taxon>Metazoa</taxon>
        <taxon>Chordata</taxon>
        <taxon>Craniata</taxon>
        <taxon>Vertebrata</taxon>
        <taxon>Cyclostomata</taxon>
        <taxon>Hyperoartia</taxon>
        <taxon>Petromyzontiformes</taxon>
        <taxon>Petromyzontidae</taxon>
        <taxon>Petromyzon</taxon>
    </lineage>
</organism>
<evidence type="ECO:0000259" key="12">
    <source>
        <dbReference type="Pfam" id="PF01138"/>
    </source>
</evidence>
<keyword evidence="9" id="KW-0539">Nucleus</keyword>
<protein>
    <recommendedName>
        <fullName evidence="4">Exosome complex component RRP45</fullName>
    </recommendedName>
    <alternativeName>
        <fullName evidence="10">Exosome component 9</fullName>
    </alternativeName>
</protein>
<dbReference type="GO" id="GO:0071038">
    <property type="term" value="P:TRAMP-dependent tRNA surveillance pathway"/>
    <property type="evidence" value="ECO:0007669"/>
    <property type="project" value="TreeGrafter"/>
</dbReference>
<dbReference type="InterPro" id="IPR033100">
    <property type="entry name" value="Rrp45"/>
</dbReference>
<evidence type="ECO:0000256" key="5">
    <source>
        <dbReference type="ARBA" id="ARBA00022490"/>
    </source>
</evidence>
<comment type="similarity">
    <text evidence="3">Belongs to the RNase PH family.</text>
</comment>
<dbReference type="GO" id="GO:0005730">
    <property type="term" value="C:nucleolus"/>
    <property type="evidence" value="ECO:0007669"/>
    <property type="project" value="UniProtKB-SubCell"/>
</dbReference>
<accession>S4RJI1</accession>
<evidence type="ECO:0000256" key="11">
    <source>
        <dbReference type="SAM" id="MobiDB-lite"/>
    </source>
</evidence>
<dbReference type="SUPFAM" id="SSF54211">
    <property type="entry name" value="Ribosomal protein S5 domain 2-like"/>
    <property type="match status" value="1"/>
</dbReference>
<dbReference type="GO" id="GO:0071035">
    <property type="term" value="P:nuclear polyadenylation-dependent rRNA catabolic process"/>
    <property type="evidence" value="ECO:0007669"/>
    <property type="project" value="TreeGrafter"/>
</dbReference>
<dbReference type="GO" id="GO:0000177">
    <property type="term" value="C:cytoplasmic exosome (RNase complex)"/>
    <property type="evidence" value="ECO:0007669"/>
    <property type="project" value="TreeGrafter"/>
</dbReference>
<dbReference type="GO" id="GO:0034473">
    <property type="term" value="P:U1 snRNA 3'-end processing"/>
    <property type="evidence" value="ECO:0007669"/>
    <property type="project" value="TreeGrafter"/>
</dbReference>
<feature type="domain" description="Exoribonuclease phosphorolytic" evidence="13">
    <location>
        <begin position="136"/>
        <end position="201"/>
    </location>
</feature>
<dbReference type="InterPro" id="IPR050590">
    <property type="entry name" value="Exosome_comp_Rrp42_subfam"/>
</dbReference>
<evidence type="ECO:0000256" key="4">
    <source>
        <dbReference type="ARBA" id="ARBA00019572"/>
    </source>
</evidence>
<keyword evidence="6" id="KW-0698">rRNA processing</keyword>
<comment type="subcellular location">
    <subcellularLocation>
        <location evidence="1">Cytoplasm</location>
    </subcellularLocation>
    <subcellularLocation>
        <location evidence="2">Nucleus</location>
        <location evidence="2">Nucleolus</location>
    </subcellularLocation>
</comment>
<keyword evidence="5" id="KW-0963">Cytoplasm</keyword>
<dbReference type="OMA" id="NAHRELC"/>
<dbReference type="GO" id="GO:0000176">
    <property type="term" value="C:nuclear exosome (RNase complex)"/>
    <property type="evidence" value="ECO:0007669"/>
    <property type="project" value="TreeGrafter"/>
</dbReference>
<dbReference type="GO" id="GO:0034475">
    <property type="term" value="P:U4 snRNA 3'-end processing"/>
    <property type="evidence" value="ECO:0007669"/>
    <property type="project" value="TreeGrafter"/>
</dbReference>
<keyword evidence="7" id="KW-0271">Exosome</keyword>
<evidence type="ECO:0000256" key="8">
    <source>
        <dbReference type="ARBA" id="ARBA00022884"/>
    </source>
</evidence>